<dbReference type="EMBL" id="BPLR01019166">
    <property type="protein sequence ID" value="GIZ04921.1"/>
    <property type="molecule type" value="Genomic_DNA"/>
</dbReference>
<reference evidence="1 2" key="1">
    <citation type="submission" date="2021-06" db="EMBL/GenBank/DDBJ databases">
        <title>Caerostris extrusa draft genome.</title>
        <authorList>
            <person name="Kono N."/>
            <person name="Arakawa K."/>
        </authorList>
    </citation>
    <scope>NUCLEOTIDE SEQUENCE [LARGE SCALE GENOMIC DNA]</scope>
</reference>
<sequence>MFLEKPCFVPSNCRCTNKCITFALNKILISLYYVFTDGDRVSPEVGEASSFVEGLGPGQSVGRQALASPSLGEVQLSICKKEWSGS</sequence>
<comment type="caution">
    <text evidence="1">The sequence shown here is derived from an EMBL/GenBank/DDBJ whole genome shotgun (WGS) entry which is preliminary data.</text>
</comment>
<dbReference type="Proteomes" id="UP001054945">
    <property type="component" value="Unassembled WGS sequence"/>
</dbReference>
<keyword evidence="2" id="KW-1185">Reference proteome</keyword>
<dbReference type="AlphaFoldDB" id="A0AAV4YBQ4"/>
<proteinExistence type="predicted"/>
<accession>A0AAV4YBQ4</accession>
<organism evidence="1 2">
    <name type="scientific">Caerostris extrusa</name>
    <name type="common">Bark spider</name>
    <name type="synonym">Caerostris bankana</name>
    <dbReference type="NCBI Taxonomy" id="172846"/>
    <lineage>
        <taxon>Eukaryota</taxon>
        <taxon>Metazoa</taxon>
        <taxon>Ecdysozoa</taxon>
        <taxon>Arthropoda</taxon>
        <taxon>Chelicerata</taxon>
        <taxon>Arachnida</taxon>
        <taxon>Araneae</taxon>
        <taxon>Araneomorphae</taxon>
        <taxon>Entelegynae</taxon>
        <taxon>Araneoidea</taxon>
        <taxon>Araneidae</taxon>
        <taxon>Caerostris</taxon>
    </lineage>
</organism>
<protein>
    <submittedName>
        <fullName evidence="1">Uncharacterized protein</fullName>
    </submittedName>
</protein>
<name>A0AAV4YBQ4_CAEEX</name>
<evidence type="ECO:0000313" key="1">
    <source>
        <dbReference type="EMBL" id="GIZ04921.1"/>
    </source>
</evidence>
<gene>
    <name evidence="1" type="ORF">CEXT_9821</name>
</gene>
<evidence type="ECO:0000313" key="2">
    <source>
        <dbReference type="Proteomes" id="UP001054945"/>
    </source>
</evidence>